<proteinExistence type="predicted"/>
<dbReference type="InParanoid" id="A0A5C7ESW5"/>
<dbReference type="GO" id="GO:0030234">
    <property type="term" value="F:enzyme regulator activity"/>
    <property type="evidence" value="ECO:0007669"/>
    <property type="project" value="InterPro"/>
</dbReference>
<accession>A0A5C7ESW5</accession>
<evidence type="ECO:0000313" key="1">
    <source>
        <dbReference type="EMBL" id="TXF10940.1"/>
    </source>
</evidence>
<dbReference type="AlphaFoldDB" id="A0A5C7ESW5"/>
<organism evidence="1 2">
    <name type="scientific">Pelomicrobium methylotrophicum</name>
    <dbReference type="NCBI Taxonomy" id="2602750"/>
    <lineage>
        <taxon>Bacteria</taxon>
        <taxon>Pseudomonadati</taxon>
        <taxon>Pseudomonadota</taxon>
        <taxon>Hydrogenophilia</taxon>
        <taxon>Hydrogenophilia incertae sedis</taxon>
        <taxon>Pelomicrobium</taxon>
    </lineage>
</organism>
<name>A0A5C7ESW5_9PROT</name>
<dbReference type="OrthoDB" id="330665at2"/>
<gene>
    <name evidence="1" type="ORF">FR698_12735</name>
</gene>
<dbReference type="InterPro" id="IPR011322">
    <property type="entry name" value="N-reg_PII-like_a/b"/>
</dbReference>
<protein>
    <submittedName>
        <fullName evidence="1">DUF190 domain-containing protein</fullName>
    </submittedName>
</protein>
<reference evidence="1 2" key="1">
    <citation type="submission" date="2019-08" db="EMBL/GenBank/DDBJ databases">
        <title>Pelomicrobium methylotrophicum gen. nov., sp. nov. a moderately thermophilic, facultatively anaerobic, lithoautotrophic and methylotrophic bacterium isolated from a terrestrial mud volcano.</title>
        <authorList>
            <person name="Slobodkina G.B."/>
            <person name="Merkel A.Y."/>
            <person name="Slobodkin A.I."/>
        </authorList>
    </citation>
    <scope>NUCLEOTIDE SEQUENCE [LARGE SCALE GENOMIC DNA]</scope>
    <source>
        <strain evidence="1 2">SM250</strain>
    </source>
</reference>
<dbReference type="Pfam" id="PF00543">
    <property type="entry name" value="P-II"/>
    <property type="match status" value="1"/>
</dbReference>
<dbReference type="InterPro" id="IPR015867">
    <property type="entry name" value="N-reg_PII/ATP_PRibTrfase_C"/>
</dbReference>
<dbReference type="GO" id="GO:0006808">
    <property type="term" value="P:regulation of nitrogen utilization"/>
    <property type="evidence" value="ECO:0007669"/>
    <property type="project" value="InterPro"/>
</dbReference>
<comment type="caution">
    <text evidence="1">The sequence shown here is derived from an EMBL/GenBank/DDBJ whole genome shotgun (WGS) entry which is preliminary data.</text>
</comment>
<dbReference type="EMBL" id="VPFL01000019">
    <property type="protein sequence ID" value="TXF10940.1"/>
    <property type="molecule type" value="Genomic_DNA"/>
</dbReference>
<keyword evidence="2" id="KW-1185">Reference proteome</keyword>
<dbReference type="Gene3D" id="3.30.70.120">
    <property type="match status" value="1"/>
</dbReference>
<dbReference type="InterPro" id="IPR002187">
    <property type="entry name" value="N-reg_PII"/>
</dbReference>
<dbReference type="Proteomes" id="UP000321201">
    <property type="component" value="Unassembled WGS sequence"/>
</dbReference>
<sequence length="107" mass="11624">MVRPLERKKLLTIITARELEKMIIEAARRRGVGGYTVVQASGAGASGIQSGMLDSDSNILIYIILSEARLMSVLEDLEEMIRRGHRLKAIVSDIAILPRKPAGGPLG</sequence>
<dbReference type="RefSeq" id="WP_147800582.1">
    <property type="nucleotide sequence ID" value="NZ_VPFL01000019.1"/>
</dbReference>
<dbReference type="SUPFAM" id="SSF54913">
    <property type="entry name" value="GlnB-like"/>
    <property type="match status" value="1"/>
</dbReference>
<evidence type="ECO:0000313" key="2">
    <source>
        <dbReference type="Proteomes" id="UP000321201"/>
    </source>
</evidence>